<dbReference type="GO" id="GO:0000455">
    <property type="term" value="P:enzyme-directed rRNA pseudouridine synthesis"/>
    <property type="evidence" value="ECO:0007669"/>
    <property type="project" value="TreeGrafter"/>
</dbReference>
<dbReference type="AlphaFoldDB" id="A0A6A9UYU1"/>
<dbReference type="PANTHER" id="PTHR21600">
    <property type="entry name" value="MITOCHONDRIAL RNA PSEUDOURIDINE SYNTHASE"/>
    <property type="match status" value="1"/>
</dbReference>
<dbReference type="SUPFAM" id="SSF55120">
    <property type="entry name" value="Pseudouridine synthase"/>
    <property type="match status" value="1"/>
</dbReference>
<organism evidence="5 6">
    <name type="scientific">Auraticoccus cholistanensis</name>
    <dbReference type="NCBI Taxonomy" id="2656650"/>
    <lineage>
        <taxon>Bacteria</taxon>
        <taxon>Bacillati</taxon>
        <taxon>Actinomycetota</taxon>
        <taxon>Actinomycetes</taxon>
        <taxon>Propionibacteriales</taxon>
        <taxon>Propionibacteriaceae</taxon>
        <taxon>Auraticoccus</taxon>
    </lineage>
</organism>
<evidence type="ECO:0000256" key="3">
    <source>
        <dbReference type="ARBA" id="ARBA00033164"/>
    </source>
</evidence>
<gene>
    <name evidence="5" type="ORF">GC722_12400</name>
</gene>
<comment type="catalytic activity">
    <reaction evidence="1">
        <text>a uridine in RNA = a pseudouridine in RNA</text>
        <dbReference type="Rhea" id="RHEA:48348"/>
        <dbReference type="Rhea" id="RHEA-COMP:12068"/>
        <dbReference type="Rhea" id="RHEA-COMP:12069"/>
        <dbReference type="ChEBI" id="CHEBI:65314"/>
        <dbReference type="ChEBI" id="CHEBI:65315"/>
    </reaction>
</comment>
<dbReference type="GO" id="GO:0003723">
    <property type="term" value="F:RNA binding"/>
    <property type="evidence" value="ECO:0007669"/>
    <property type="project" value="InterPro"/>
</dbReference>
<reference evidence="5 6" key="1">
    <citation type="submission" date="2019-12" db="EMBL/GenBank/DDBJ databases">
        <title>Auraticoccus cholistani sp. nov., an actinomycete isolated from soil of Cholistan desert.</title>
        <authorList>
            <person name="Cheema M.T."/>
        </authorList>
    </citation>
    <scope>NUCLEOTIDE SEQUENCE [LARGE SCALE GENOMIC DNA]</scope>
    <source>
        <strain evidence="5 6">F435</strain>
    </source>
</reference>
<evidence type="ECO:0000259" key="4">
    <source>
        <dbReference type="Pfam" id="PF00849"/>
    </source>
</evidence>
<accession>A0A6A9UYU1</accession>
<dbReference type="Pfam" id="PF00849">
    <property type="entry name" value="PseudoU_synth_2"/>
    <property type="match status" value="1"/>
</dbReference>
<dbReference type="EMBL" id="WPCU01000008">
    <property type="protein sequence ID" value="MVA76817.1"/>
    <property type="molecule type" value="Genomic_DNA"/>
</dbReference>
<protein>
    <recommendedName>
        <fullName evidence="2">RNA pseudouridylate synthase</fullName>
    </recommendedName>
    <alternativeName>
        <fullName evidence="3">RNA-uridine isomerase</fullName>
    </alternativeName>
</protein>
<dbReference type="InterPro" id="IPR050188">
    <property type="entry name" value="RluA_PseudoU_synthase"/>
</dbReference>
<dbReference type="InterPro" id="IPR020103">
    <property type="entry name" value="PsdUridine_synth_cat_dom_sf"/>
</dbReference>
<dbReference type="Proteomes" id="UP000435304">
    <property type="component" value="Unassembled WGS sequence"/>
</dbReference>
<evidence type="ECO:0000313" key="6">
    <source>
        <dbReference type="Proteomes" id="UP000435304"/>
    </source>
</evidence>
<dbReference type="GO" id="GO:0140098">
    <property type="term" value="F:catalytic activity, acting on RNA"/>
    <property type="evidence" value="ECO:0007669"/>
    <property type="project" value="UniProtKB-ARBA"/>
</dbReference>
<evidence type="ECO:0000256" key="2">
    <source>
        <dbReference type="ARBA" id="ARBA00031870"/>
    </source>
</evidence>
<name>A0A6A9UYU1_9ACTN</name>
<dbReference type="InterPro" id="IPR006145">
    <property type="entry name" value="PsdUridine_synth_RsuA/RluA"/>
</dbReference>
<keyword evidence="6" id="KW-1185">Reference proteome</keyword>
<sequence length="307" mass="34357">MPPRSPLPTRHGLAAAWLRTPDRDPAAAPRWRTFGGWLVERLPAEVDVAAMLAEGRFVHADGSAVLAEEPYRPHTFVWFHRELRAEPEVPGGLTVLHRDDRVVVVDKPPFLSSIPRGRHVTQSVVVRLRDQLGLPELTPAHRLDRITSGLLLLTTARRWRGPYQSLFEQRAVGKVYRALAPLRTDLAEPVLVRSHIRKQRGVLQAEEVPGAAVNAETLVQLDRVHGAHGEYRLEPRTGRTHQLRLHLCSLGIPIVGDPLYPTVRDVEVDDFSDPLQLLAAELSFRDPVDGRPRSFRSERTLPLPAAG</sequence>
<dbReference type="GO" id="GO:0009982">
    <property type="term" value="F:pseudouridine synthase activity"/>
    <property type="evidence" value="ECO:0007669"/>
    <property type="project" value="InterPro"/>
</dbReference>
<proteinExistence type="predicted"/>
<evidence type="ECO:0000256" key="1">
    <source>
        <dbReference type="ARBA" id="ARBA00000073"/>
    </source>
</evidence>
<dbReference type="PANTHER" id="PTHR21600:SF84">
    <property type="entry name" value="PSEUDOURIDINE SYNTHASE RSUA_RLUA-LIKE DOMAIN-CONTAINING PROTEIN"/>
    <property type="match status" value="1"/>
</dbReference>
<comment type="caution">
    <text evidence="5">The sequence shown here is derived from an EMBL/GenBank/DDBJ whole genome shotgun (WGS) entry which is preliminary data.</text>
</comment>
<feature type="domain" description="Pseudouridine synthase RsuA/RluA-like" evidence="4">
    <location>
        <begin position="102"/>
        <end position="247"/>
    </location>
</feature>
<dbReference type="Gene3D" id="3.30.2350.10">
    <property type="entry name" value="Pseudouridine synthase"/>
    <property type="match status" value="1"/>
</dbReference>
<evidence type="ECO:0000313" key="5">
    <source>
        <dbReference type="EMBL" id="MVA76817.1"/>
    </source>
</evidence>